<dbReference type="EMBL" id="LAZR01009161">
    <property type="protein sequence ID" value="KKM74314.1"/>
    <property type="molecule type" value="Genomic_DNA"/>
</dbReference>
<organism evidence="2">
    <name type="scientific">marine sediment metagenome</name>
    <dbReference type="NCBI Taxonomy" id="412755"/>
    <lineage>
        <taxon>unclassified sequences</taxon>
        <taxon>metagenomes</taxon>
        <taxon>ecological metagenomes</taxon>
    </lineage>
</organism>
<proteinExistence type="predicted"/>
<keyword evidence="1" id="KW-0175">Coiled coil</keyword>
<gene>
    <name evidence="2" type="ORF">LCGC14_1401590</name>
</gene>
<name>A0A0F9JX00_9ZZZZ</name>
<accession>A0A0F9JX00</accession>
<comment type="caution">
    <text evidence="2">The sequence shown here is derived from an EMBL/GenBank/DDBJ whole genome shotgun (WGS) entry which is preliminary data.</text>
</comment>
<reference evidence="2" key="1">
    <citation type="journal article" date="2015" name="Nature">
        <title>Complex archaea that bridge the gap between prokaryotes and eukaryotes.</title>
        <authorList>
            <person name="Spang A."/>
            <person name="Saw J.H."/>
            <person name="Jorgensen S.L."/>
            <person name="Zaremba-Niedzwiedzka K."/>
            <person name="Martijn J."/>
            <person name="Lind A.E."/>
            <person name="van Eijk R."/>
            <person name="Schleper C."/>
            <person name="Guy L."/>
            <person name="Ettema T.J."/>
        </authorList>
    </citation>
    <scope>NUCLEOTIDE SEQUENCE</scope>
</reference>
<protein>
    <submittedName>
        <fullName evidence="2">Uncharacterized protein</fullName>
    </submittedName>
</protein>
<dbReference type="AlphaFoldDB" id="A0A0F9JX00"/>
<sequence>MEDTKTELPQIRVDADRAGAQLLIHICDCAYKNSIDGGTAIRPYIEQLHGLLNESQARTMAAEKASLEKAKEEERQAIKDEVRLELLAEATKEQTDG</sequence>
<evidence type="ECO:0000256" key="1">
    <source>
        <dbReference type="SAM" id="Coils"/>
    </source>
</evidence>
<feature type="coiled-coil region" evidence="1">
    <location>
        <begin position="53"/>
        <end position="84"/>
    </location>
</feature>
<evidence type="ECO:0000313" key="2">
    <source>
        <dbReference type="EMBL" id="KKM74314.1"/>
    </source>
</evidence>